<dbReference type="Gene3D" id="3.40.640.10">
    <property type="entry name" value="Type I PLP-dependent aspartate aminotransferase-like (Major domain)"/>
    <property type="match status" value="1"/>
</dbReference>
<comment type="similarity">
    <text evidence="3 11">Belongs to the class-II pyridoxal-phosphate-dependent aminotransferase family. Histidinol-phosphate aminotransferase subfamily.</text>
</comment>
<dbReference type="Gene3D" id="3.90.1150.10">
    <property type="entry name" value="Aspartate Aminotransferase, domain 1"/>
    <property type="match status" value="1"/>
</dbReference>
<dbReference type="PANTHER" id="PTHR42885">
    <property type="entry name" value="HISTIDINOL-PHOSPHATE AMINOTRANSFERASE-RELATED"/>
    <property type="match status" value="1"/>
</dbReference>
<dbReference type="Pfam" id="PF00155">
    <property type="entry name" value="Aminotran_1_2"/>
    <property type="match status" value="1"/>
</dbReference>
<reference evidence="13 14" key="1">
    <citation type="submission" date="2019-01" db="EMBL/GenBank/DDBJ databases">
        <title>Pseudolysobacter antarctica gen. nov., sp. nov., isolated from Fildes Peninsula, Antarctica.</title>
        <authorList>
            <person name="Wei Z."/>
            <person name="Peng F."/>
        </authorList>
    </citation>
    <scope>NUCLEOTIDE SEQUENCE [LARGE SCALE GENOMIC DNA]</scope>
    <source>
        <strain evidence="13 14">AQ6-296</strain>
    </source>
</reference>
<dbReference type="EC" id="2.6.1.9" evidence="11"/>
<comment type="catalytic activity">
    <reaction evidence="10 11">
        <text>L-histidinol phosphate + 2-oxoglutarate = 3-(imidazol-4-yl)-2-oxopropyl phosphate + L-glutamate</text>
        <dbReference type="Rhea" id="RHEA:23744"/>
        <dbReference type="ChEBI" id="CHEBI:16810"/>
        <dbReference type="ChEBI" id="CHEBI:29985"/>
        <dbReference type="ChEBI" id="CHEBI:57766"/>
        <dbReference type="ChEBI" id="CHEBI:57980"/>
        <dbReference type="EC" id="2.6.1.9"/>
    </reaction>
</comment>
<evidence type="ECO:0000256" key="11">
    <source>
        <dbReference type="HAMAP-Rule" id="MF_01023"/>
    </source>
</evidence>
<evidence type="ECO:0000256" key="1">
    <source>
        <dbReference type="ARBA" id="ARBA00001933"/>
    </source>
</evidence>
<name>A0A411HI44_9GAMM</name>
<evidence type="ECO:0000256" key="7">
    <source>
        <dbReference type="ARBA" id="ARBA00022679"/>
    </source>
</evidence>
<evidence type="ECO:0000256" key="8">
    <source>
        <dbReference type="ARBA" id="ARBA00022898"/>
    </source>
</evidence>
<dbReference type="InterPro" id="IPR015422">
    <property type="entry name" value="PyrdxlP-dep_Trfase_small"/>
</dbReference>
<evidence type="ECO:0000256" key="6">
    <source>
        <dbReference type="ARBA" id="ARBA00022605"/>
    </source>
</evidence>
<dbReference type="SUPFAM" id="SSF53383">
    <property type="entry name" value="PLP-dependent transferases"/>
    <property type="match status" value="1"/>
</dbReference>
<evidence type="ECO:0000313" key="14">
    <source>
        <dbReference type="Proteomes" id="UP000291562"/>
    </source>
</evidence>
<dbReference type="GO" id="GO:0030170">
    <property type="term" value="F:pyridoxal phosphate binding"/>
    <property type="evidence" value="ECO:0007669"/>
    <property type="project" value="InterPro"/>
</dbReference>
<evidence type="ECO:0000256" key="4">
    <source>
        <dbReference type="ARBA" id="ARBA00011738"/>
    </source>
</evidence>
<dbReference type="PANTHER" id="PTHR42885:SF2">
    <property type="entry name" value="HISTIDINOL-PHOSPHATE AMINOTRANSFERASE"/>
    <property type="match status" value="1"/>
</dbReference>
<protein>
    <recommendedName>
        <fullName evidence="11">Histidinol-phosphate aminotransferase</fullName>
        <ecNumber evidence="11">2.6.1.9</ecNumber>
    </recommendedName>
    <alternativeName>
        <fullName evidence="11">Imidazole acetol-phosphate transaminase</fullName>
    </alternativeName>
</protein>
<feature type="domain" description="Aminotransferase class I/classII large" evidence="12">
    <location>
        <begin position="43"/>
        <end position="348"/>
    </location>
</feature>
<dbReference type="InterPro" id="IPR005861">
    <property type="entry name" value="HisP_aminotrans"/>
</dbReference>
<comment type="subunit">
    <text evidence="4 11">Homodimer.</text>
</comment>
<dbReference type="NCBIfam" id="TIGR01141">
    <property type="entry name" value="hisC"/>
    <property type="match status" value="1"/>
</dbReference>
<dbReference type="PROSITE" id="PS00599">
    <property type="entry name" value="AA_TRANSFER_CLASS_2"/>
    <property type="match status" value="1"/>
</dbReference>
<keyword evidence="8 11" id="KW-0663">Pyridoxal phosphate</keyword>
<evidence type="ECO:0000256" key="9">
    <source>
        <dbReference type="ARBA" id="ARBA00023102"/>
    </source>
</evidence>
<proteinExistence type="inferred from homology"/>
<dbReference type="InterPro" id="IPR015424">
    <property type="entry name" value="PyrdxlP-dep_Trfase"/>
</dbReference>
<keyword evidence="7 11" id="KW-0808">Transferase</keyword>
<keyword evidence="5 11" id="KW-0032">Aminotransferase</keyword>
<evidence type="ECO:0000256" key="2">
    <source>
        <dbReference type="ARBA" id="ARBA00005011"/>
    </source>
</evidence>
<evidence type="ECO:0000256" key="10">
    <source>
        <dbReference type="ARBA" id="ARBA00047481"/>
    </source>
</evidence>
<dbReference type="GO" id="GO:0000105">
    <property type="term" value="P:L-histidine biosynthetic process"/>
    <property type="evidence" value="ECO:0007669"/>
    <property type="project" value="UniProtKB-UniRule"/>
</dbReference>
<dbReference type="InterPro" id="IPR001917">
    <property type="entry name" value="Aminotrans_II_pyridoxalP_BS"/>
</dbReference>
<dbReference type="EMBL" id="CP035704">
    <property type="protein sequence ID" value="QBB70186.1"/>
    <property type="molecule type" value="Genomic_DNA"/>
</dbReference>
<evidence type="ECO:0000313" key="13">
    <source>
        <dbReference type="EMBL" id="QBB70186.1"/>
    </source>
</evidence>
<comment type="pathway">
    <text evidence="2 11">Amino-acid biosynthesis; L-histidine biosynthesis; L-histidine from 5-phospho-alpha-D-ribose 1-diphosphate: step 7/9.</text>
</comment>
<dbReference type="HAMAP" id="MF_01023">
    <property type="entry name" value="HisC_aminotrans_2"/>
    <property type="match status" value="1"/>
</dbReference>
<gene>
    <name evidence="11" type="primary">hisC</name>
    <name evidence="13" type="ORF">ELE36_07310</name>
</gene>
<keyword evidence="6 11" id="KW-0028">Amino-acid biosynthesis</keyword>
<dbReference type="InterPro" id="IPR015421">
    <property type="entry name" value="PyrdxlP-dep_Trfase_major"/>
</dbReference>
<evidence type="ECO:0000256" key="3">
    <source>
        <dbReference type="ARBA" id="ARBA00007970"/>
    </source>
</evidence>
<keyword evidence="14" id="KW-1185">Reference proteome</keyword>
<evidence type="ECO:0000259" key="12">
    <source>
        <dbReference type="Pfam" id="PF00155"/>
    </source>
</evidence>
<dbReference type="UniPathway" id="UPA00031">
    <property type="reaction ID" value="UER00012"/>
</dbReference>
<keyword evidence="9 11" id="KW-0368">Histidine biosynthesis</keyword>
<dbReference type="GO" id="GO:0004400">
    <property type="term" value="F:histidinol-phosphate transaminase activity"/>
    <property type="evidence" value="ECO:0007669"/>
    <property type="project" value="UniProtKB-UniRule"/>
</dbReference>
<dbReference type="OrthoDB" id="9813612at2"/>
<dbReference type="RefSeq" id="WP_129832445.1">
    <property type="nucleotide sequence ID" value="NZ_CP035704.1"/>
</dbReference>
<dbReference type="KEGG" id="xbc:ELE36_07310"/>
<sequence>MSVLDLARAEIRNLAPYSSARMEANGGKVLLNANENPWPPHGDDGQHLNRYPDPQPVELVEKLAAIYGVTAAQTLVGRGSDEFIDLLTRAFCRAGKDGIVISPPTFGMYAVCARIQNARVREVPLRAEQDFSLDIDALLKAVTTTTRLVYVCTPNNPTGGVVGLKEIEYIATALKDRAVLIVDEAYGEFSSEASAASLLAQHDNLVVLRTLSKAFALAGARIGVALAAPEIIDLLRRIMAPYPLPATSVNAALKVLSSEAISEMHQRVGLLCAERDRLLVAFAALPVVKKVWPSEANFLCLQFADAQLVYRTLLAQGIVLRNVSHYPGLADCLRISIGRSLENQRVLAALSALTEVV</sequence>
<comment type="cofactor">
    <cofactor evidence="1 11">
        <name>pyridoxal 5'-phosphate</name>
        <dbReference type="ChEBI" id="CHEBI:597326"/>
    </cofactor>
</comment>
<dbReference type="CDD" id="cd00609">
    <property type="entry name" value="AAT_like"/>
    <property type="match status" value="1"/>
</dbReference>
<dbReference type="AlphaFoldDB" id="A0A411HI44"/>
<accession>A0A411HI44</accession>
<dbReference type="InterPro" id="IPR004839">
    <property type="entry name" value="Aminotransferase_I/II_large"/>
</dbReference>
<dbReference type="Proteomes" id="UP000291562">
    <property type="component" value="Chromosome"/>
</dbReference>
<evidence type="ECO:0000256" key="5">
    <source>
        <dbReference type="ARBA" id="ARBA00022576"/>
    </source>
</evidence>
<organism evidence="13 14">
    <name type="scientific">Pseudolysobacter antarcticus</name>
    <dbReference type="NCBI Taxonomy" id="2511995"/>
    <lineage>
        <taxon>Bacteria</taxon>
        <taxon>Pseudomonadati</taxon>
        <taxon>Pseudomonadota</taxon>
        <taxon>Gammaproteobacteria</taxon>
        <taxon>Lysobacterales</taxon>
        <taxon>Rhodanobacteraceae</taxon>
        <taxon>Pseudolysobacter</taxon>
    </lineage>
</organism>
<feature type="modified residue" description="N6-(pyridoxal phosphate)lysine" evidence="11">
    <location>
        <position position="213"/>
    </location>
</feature>